<evidence type="ECO:0000256" key="1">
    <source>
        <dbReference type="SAM" id="MobiDB-lite"/>
    </source>
</evidence>
<gene>
    <name evidence="2" type="ORF">EYF80_032110</name>
</gene>
<feature type="compositionally biased region" description="Basic and acidic residues" evidence="1">
    <location>
        <begin position="7"/>
        <end position="23"/>
    </location>
</feature>
<evidence type="ECO:0000313" key="3">
    <source>
        <dbReference type="Proteomes" id="UP000314294"/>
    </source>
</evidence>
<sequence>MEEIDDEMRRHREGVVEERKGEGETAFWRPTSIHYLIKLCPQHPVNSACLHCTPADGNTWTDS</sequence>
<dbReference type="EMBL" id="SRLO01000399">
    <property type="protein sequence ID" value="TNN57648.1"/>
    <property type="molecule type" value="Genomic_DNA"/>
</dbReference>
<proteinExistence type="predicted"/>
<comment type="caution">
    <text evidence="2">The sequence shown here is derived from an EMBL/GenBank/DDBJ whole genome shotgun (WGS) entry which is preliminary data.</text>
</comment>
<feature type="region of interest" description="Disordered" evidence="1">
    <location>
        <begin position="1"/>
        <end position="23"/>
    </location>
</feature>
<accession>A0A4Z2GVQ1</accession>
<protein>
    <submittedName>
        <fullName evidence="2">Uncharacterized protein</fullName>
    </submittedName>
</protein>
<organism evidence="2 3">
    <name type="scientific">Liparis tanakae</name>
    <name type="common">Tanaka's snailfish</name>
    <dbReference type="NCBI Taxonomy" id="230148"/>
    <lineage>
        <taxon>Eukaryota</taxon>
        <taxon>Metazoa</taxon>
        <taxon>Chordata</taxon>
        <taxon>Craniata</taxon>
        <taxon>Vertebrata</taxon>
        <taxon>Euteleostomi</taxon>
        <taxon>Actinopterygii</taxon>
        <taxon>Neopterygii</taxon>
        <taxon>Teleostei</taxon>
        <taxon>Neoteleostei</taxon>
        <taxon>Acanthomorphata</taxon>
        <taxon>Eupercaria</taxon>
        <taxon>Perciformes</taxon>
        <taxon>Cottioidei</taxon>
        <taxon>Cottales</taxon>
        <taxon>Liparidae</taxon>
        <taxon>Liparis</taxon>
    </lineage>
</organism>
<reference evidence="2 3" key="1">
    <citation type="submission" date="2019-03" db="EMBL/GenBank/DDBJ databases">
        <title>First draft genome of Liparis tanakae, snailfish: a comprehensive survey of snailfish specific genes.</title>
        <authorList>
            <person name="Kim W."/>
            <person name="Song I."/>
            <person name="Jeong J.-H."/>
            <person name="Kim D."/>
            <person name="Kim S."/>
            <person name="Ryu S."/>
            <person name="Song J.Y."/>
            <person name="Lee S.K."/>
        </authorList>
    </citation>
    <scope>NUCLEOTIDE SEQUENCE [LARGE SCALE GENOMIC DNA]</scope>
    <source>
        <tissue evidence="2">Muscle</tissue>
    </source>
</reference>
<dbReference type="AlphaFoldDB" id="A0A4Z2GVQ1"/>
<name>A0A4Z2GVQ1_9TELE</name>
<keyword evidence="3" id="KW-1185">Reference proteome</keyword>
<dbReference type="Proteomes" id="UP000314294">
    <property type="component" value="Unassembled WGS sequence"/>
</dbReference>
<evidence type="ECO:0000313" key="2">
    <source>
        <dbReference type="EMBL" id="TNN57648.1"/>
    </source>
</evidence>